<sequence length="153" mass="16858">MIETTLASPTGQWIIQASPVGLSYVGFFPTARYTQGENQHTEIAKQQLTEYFEGKRTAFDVALDVKGTEFQQQVWQVLTQVPYGETYTYGWIAARLGNKNAVRAVGAANGKNPISIIVPCHRIIGANGKLTGYAGGLEAKEWLLRHEGIICKK</sequence>
<dbReference type="InterPro" id="IPR036388">
    <property type="entry name" value="WH-like_DNA-bd_sf"/>
</dbReference>
<comment type="miscellaneous">
    <text evidence="9">This enzyme catalyzes only one turnover and therefore is not strictly catalytic. According to one definition, an enzyme is a biocatalyst that acts repeatedly and over many reaction cycles.</text>
</comment>
<comment type="caution">
    <text evidence="12">The sequence shown here is derived from an EMBL/GenBank/DDBJ whole genome shotgun (WGS) entry which is preliminary data.</text>
</comment>
<dbReference type="HAMAP" id="MF_00772">
    <property type="entry name" value="OGT"/>
    <property type="match status" value="1"/>
</dbReference>
<comment type="catalytic activity">
    <reaction evidence="1 9">
        <text>a 4-O-methyl-thymidine in DNA + L-cysteinyl-[protein] = a thymidine in DNA + S-methyl-L-cysteinyl-[protein]</text>
        <dbReference type="Rhea" id="RHEA:53428"/>
        <dbReference type="Rhea" id="RHEA-COMP:10131"/>
        <dbReference type="Rhea" id="RHEA-COMP:10132"/>
        <dbReference type="Rhea" id="RHEA-COMP:13555"/>
        <dbReference type="Rhea" id="RHEA-COMP:13556"/>
        <dbReference type="ChEBI" id="CHEBI:29950"/>
        <dbReference type="ChEBI" id="CHEBI:82612"/>
        <dbReference type="ChEBI" id="CHEBI:137386"/>
        <dbReference type="ChEBI" id="CHEBI:137387"/>
        <dbReference type="EC" id="2.1.1.63"/>
    </reaction>
</comment>
<keyword evidence="7 9" id="KW-0234">DNA repair</keyword>
<dbReference type="RefSeq" id="WP_099642459.1">
    <property type="nucleotide sequence ID" value="NZ_NKHF01000056.1"/>
</dbReference>
<dbReference type="Proteomes" id="UP000228621">
    <property type="component" value="Unassembled WGS sequence"/>
</dbReference>
<evidence type="ECO:0000256" key="6">
    <source>
        <dbReference type="ARBA" id="ARBA00022763"/>
    </source>
</evidence>
<dbReference type="PROSITE" id="PS00374">
    <property type="entry name" value="MGMT"/>
    <property type="match status" value="1"/>
</dbReference>
<keyword evidence="5 9" id="KW-0808">Transferase</keyword>
<dbReference type="Pfam" id="PF02870">
    <property type="entry name" value="Methyltransf_1N"/>
    <property type="match status" value="1"/>
</dbReference>
<dbReference type="Gene3D" id="3.30.160.70">
    <property type="entry name" value="Methylated DNA-protein cysteine methyltransferase domain"/>
    <property type="match status" value="1"/>
</dbReference>
<evidence type="ECO:0000313" key="13">
    <source>
        <dbReference type="Proteomes" id="UP000228621"/>
    </source>
</evidence>
<feature type="active site" description="Nucleophile; methyl group acceptor" evidence="9">
    <location>
        <position position="120"/>
    </location>
</feature>
<dbReference type="FunFam" id="1.10.10.10:FF:000214">
    <property type="entry name" value="Methylated-DNA--protein-cysteine methyltransferase"/>
    <property type="match status" value="1"/>
</dbReference>
<evidence type="ECO:0000256" key="5">
    <source>
        <dbReference type="ARBA" id="ARBA00022679"/>
    </source>
</evidence>
<dbReference type="InterPro" id="IPR036631">
    <property type="entry name" value="MGMT_N_sf"/>
</dbReference>
<organism evidence="12 13">
    <name type="scientific">Pseudoalteromonas piscicida</name>
    <dbReference type="NCBI Taxonomy" id="43662"/>
    <lineage>
        <taxon>Bacteria</taxon>
        <taxon>Pseudomonadati</taxon>
        <taxon>Pseudomonadota</taxon>
        <taxon>Gammaproteobacteria</taxon>
        <taxon>Alteromonadales</taxon>
        <taxon>Pseudoalteromonadaceae</taxon>
        <taxon>Pseudoalteromonas</taxon>
    </lineage>
</organism>
<evidence type="ECO:0000256" key="1">
    <source>
        <dbReference type="ARBA" id="ARBA00001286"/>
    </source>
</evidence>
<dbReference type="NCBIfam" id="TIGR00589">
    <property type="entry name" value="ogt"/>
    <property type="match status" value="1"/>
</dbReference>
<comment type="subcellular location">
    <subcellularLocation>
        <location evidence="9">Cytoplasm</location>
    </subcellularLocation>
</comment>
<comment type="catalytic activity">
    <reaction evidence="8 9">
        <text>a 6-O-methyl-2'-deoxyguanosine in DNA + L-cysteinyl-[protein] = S-methyl-L-cysteinyl-[protein] + a 2'-deoxyguanosine in DNA</text>
        <dbReference type="Rhea" id="RHEA:24000"/>
        <dbReference type="Rhea" id="RHEA-COMP:10131"/>
        <dbReference type="Rhea" id="RHEA-COMP:10132"/>
        <dbReference type="Rhea" id="RHEA-COMP:11367"/>
        <dbReference type="Rhea" id="RHEA-COMP:11368"/>
        <dbReference type="ChEBI" id="CHEBI:29950"/>
        <dbReference type="ChEBI" id="CHEBI:82612"/>
        <dbReference type="ChEBI" id="CHEBI:85445"/>
        <dbReference type="ChEBI" id="CHEBI:85448"/>
        <dbReference type="EC" id="2.1.1.63"/>
    </reaction>
</comment>
<dbReference type="OrthoDB" id="9811249at2"/>
<gene>
    <name evidence="12" type="ORF">CEX98_12800</name>
</gene>
<dbReference type="InterPro" id="IPR001497">
    <property type="entry name" value="MethylDNA_cys_MeTrfase_AS"/>
</dbReference>
<feature type="domain" description="Methylguanine DNA methyltransferase ribonuclease-like" evidence="11">
    <location>
        <begin position="2"/>
        <end position="64"/>
    </location>
</feature>
<dbReference type="SUPFAM" id="SSF53155">
    <property type="entry name" value="Methylated DNA-protein cysteine methyltransferase domain"/>
    <property type="match status" value="1"/>
</dbReference>
<dbReference type="InterPro" id="IPR036217">
    <property type="entry name" value="MethylDNA_cys_MeTrfase_DNAb"/>
</dbReference>
<evidence type="ECO:0000259" key="11">
    <source>
        <dbReference type="Pfam" id="PF02870"/>
    </source>
</evidence>
<comment type="function">
    <text evidence="9">Involved in the cellular defense against the biological effects of O6-methylguanine (O6-MeG) and O4-methylthymine (O4-MeT) in DNA. Repairs the methylated nucleobase in DNA by stoichiometrically transferring the methyl group to a cysteine residue in the enzyme. This is a suicide reaction: the enzyme is irreversibly inactivated.</text>
</comment>
<evidence type="ECO:0000256" key="2">
    <source>
        <dbReference type="ARBA" id="ARBA00008711"/>
    </source>
</evidence>
<dbReference type="EC" id="2.1.1.63" evidence="9"/>
<dbReference type="InterPro" id="IPR023546">
    <property type="entry name" value="MGMT"/>
</dbReference>
<reference evidence="13" key="1">
    <citation type="journal article" date="2019" name="Genome Announc.">
        <title>Draft Genome Sequence of Pseudoalteromonas piscicida Strain 36Y ROTHPW, an Hypersaline Seawater Isolate from the South Coast of Sonora, Mexico.</title>
        <authorList>
            <person name="Sanchez-Diaz R."/>
            <person name="Molina-Garza Z.J."/>
            <person name="Cruz-Suarez L.E."/>
            <person name="Selvin J."/>
            <person name="Kiran G.S."/>
            <person name="Ibarra-Gamez J.C."/>
            <person name="Gomez-Gil B."/>
            <person name="Galaviz-Silva L."/>
        </authorList>
    </citation>
    <scope>NUCLEOTIDE SEQUENCE [LARGE SCALE GENOMIC DNA]</scope>
    <source>
        <strain evidence="13">36Y_RITHPW</strain>
    </source>
</reference>
<evidence type="ECO:0000256" key="7">
    <source>
        <dbReference type="ARBA" id="ARBA00023204"/>
    </source>
</evidence>
<evidence type="ECO:0000256" key="8">
    <source>
        <dbReference type="ARBA" id="ARBA00049348"/>
    </source>
</evidence>
<keyword evidence="4 9" id="KW-0489">Methyltransferase</keyword>
<dbReference type="PANTHER" id="PTHR10815:SF5">
    <property type="entry name" value="METHYLATED-DNA--PROTEIN-CYSTEINE METHYLTRANSFERASE"/>
    <property type="match status" value="1"/>
</dbReference>
<keyword evidence="3 9" id="KW-0963">Cytoplasm</keyword>
<dbReference type="AlphaFoldDB" id="A0A2A5JPH1"/>
<dbReference type="GO" id="GO:0006307">
    <property type="term" value="P:DNA alkylation repair"/>
    <property type="evidence" value="ECO:0007669"/>
    <property type="project" value="UniProtKB-UniRule"/>
</dbReference>
<keyword evidence="6 9" id="KW-0227">DNA damage</keyword>
<dbReference type="CDD" id="cd06445">
    <property type="entry name" value="ATase"/>
    <property type="match status" value="1"/>
</dbReference>
<comment type="similarity">
    <text evidence="2 9">Belongs to the MGMT family.</text>
</comment>
<feature type="domain" description="Methylated-DNA-[protein]-cysteine S-methyltransferase DNA binding" evidence="10">
    <location>
        <begin position="69"/>
        <end position="149"/>
    </location>
</feature>
<evidence type="ECO:0000256" key="3">
    <source>
        <dbReference type="ARBA" id="ARBA00022490"/>
    </source>
</evidence>
<dbReference type="Pfam" id="PF01035">
    <property type="entry name" value="DNA_binding_1"/>
    <property type="match status" value="1"/>
</dbReference>
<name>A0A2A5JPH1_PSEO7</name>
<dbReference type="InterPro" id="IPR014048">
    <property type="entry name" value="MethylDNA_cys_MeTrfase_DNA-bd"/>
</dbReference>
<evidence type="ECO:0000313" key="12">
    <source>
        <dbReference type="EMBL" id="PCK31352.1"/>
    </source>
</evidence>
<dbReference type="GO" id="GO:0005737">
    <property type="term" value="C:cytoplasm"/>
    <property type="evidence" value="ECO:0007669"/>
    <property type="project" value="UniProtKB-SubCell"/>
</dbReference>
<protein>
    <recommendedName>
        <fullName evidence="9">Methylated-DNA--protein-cysteine methyltransferase</fullName>
        <ecNumber evidence="9">2.1.1.63</ecNumber>
    </recommendedName>
    <alternativeName>
        <fullName evidence="9">6-O-methylguanine-DNA methyltransferase</fullName>
        <shortName evidence="9">MGMT</shortName>
    </alternativeName>
    <alternativeName>
        <fullName evidence="9">O-6-methylguanine-DNA-alkyltransferase</fullName>
    </alternativeName>
</protein>
<proteinExistence type="inferred from homology"/>
<dbReference type="Gene3D" id="1.10.10.10">
    <property type="entry name" value="Winged helix-like DNA-binding domain superfamily/Winged helix DNA-binding domain"/>
    <property type="match status" value="1"/>
</dbReference>
<evidence type="ECO:0000259" key="10">
    <source>
        <dbReference type="Pfam" id="PF01035"/>
    </source>
</evidence>
<dbReference type="EMBL" id="NKHF01000056">
    <property type="protein sequence ID" value="PCK31352.1"/>
    <property type="molecule type" value="Genomic_DNA"/>
</dbReference>
<dbReference type="SUPFAM" id="SSF46767">
    <property type="entry name" value="Methylated DNA-protein cysteine methyltransferase, C-terminal domain"/>
    <property type="match status" value="1"/>
</dbReference>
<evidence type="ECO:0000256" key="4">
    <source>
        <dbReference type="ARBA" id="ARBA00022603"/>
    </source>
</evidence>
<dbReference type="PANTHER" id="PTHR10815">
    <property type="entry name" value="METHYLATED-DNA--PROTEIN-CYSTEINE METHYLTRANSFERASE"/>
    <property type="match status" value="1"/>
</dbReference>
<evidence type="ECO:0000256" key="9">
    <source>
        <dbReference type="HAMAP-Rule" id="MF_00772"/>
    </source>
</evidence>
<keyword evidence="13" id="KW-1185">Reference proteome</keyword>
<dbReference type="GO" id="GO:0032259">
    <property type="term" value="P:methylation"/>
    <property type="evidence" value="ECO:0007669"/>
    <property type="project" value="UniProtKB-KW"/>
</dbReference>
<accession>A0A2A5JPH1</accession>
<dbReference type="InterPro" id="IPR008332">
    <property type="entry name" value="MethylG_MeTrfase_N"/>
</dbReference>
<dbReference type="GO" id="GO:0003908">
    <property type="term" value="F:methylated-DNA-[protein]-cysteine S-methyltransferase activity"/>
    <property type="evidence" value="ECO:0007669"/>
    <property type="project" value="UniProtKB-UniRule"/>
</dbReference>